<proteinExistence type="predicted"/>
<accession>A0ACC3AAH2</accession>
<reference evidence="1" key="1">
    <citation type="submission" date="2022-10" db="EMBL/GenBank/DDBJ databases">
        <title>Culturing micro-colonial fungi from biological soil crusts in the Mojave desert and describing Neophaeococcomyces mojavensis, and introducing the new genera and species Taxawa tesnikishii.</title>
        <authorList>
            <person name="Kurbessoian T."/>
            <person name="Stajich J.E."/>
        </authorList>
    </citation>
    <scope>NUCLEOTIDE SEQUENCE</scope>
    <source>
        <strain evidence="1">JES_112</strain>
    </source>
</reference>
<sequence>MRALVLAPESCTAAVQEVPTPNASTNEIIVRVHAVALNPVDALYTFNPLAPPTADPANLRVVGSDFAGVVTKLGPDVPSHVKVNDRVAGFLQGASSVNFRPGAFAEFVVVPWDLIWKIPESMSFEEASGISLCGLTAAQALFGQNRLGVTAPWYVQPEPELSIENKKESRRTLLIYGASTSVGIYTAQLLRHTKEKFRLVGVASSKHFQWLSDQPYAYDHLVDYRSDWVGEVRKLTDSGGLDLAFDCISEGKTVESISELMEPQGRLAVVRSLQGGAWKSAGKLPIQPSYGAVWEGLGKEVVYKGMHLPANAEARAFAVDFYQWLSNQGDPVLKPHAIRMMPGGLERIVDDGFQLLGSGLMTDRVGGRTEDWMRPVTAEKLVYRTD</sequence>
<organism evidence="1 2">
    <name type="scientific">Neophaeococcomyces mojaviensis</name>
    <dbReference type="NCBI Taxonomy" id="3383035"/>
    <lineage>
        <taxon>Eukaryota</taxon>
        <taxon>Fungi</taxon>
        <taxon>Dikarya</taxon>
        <taxon>Ascomycota</taxon>
        <taxon>Pezizomycotina</taxon>
        <taxon>Eurotiomycetes</taxon>
        <taxon>Chaetothyriomycetidae</taxon>
        <taxon>Chaetothyriales</taxon>
        <taxon>Chaetothyriales incertae sedis</taxon>
        <taxon>Neophaeococcomyces</taxon>
    </lineage>
</organism>
<keyword evidence="2" id="KW-1185">Reference proteome</keyword>
<protein>
    <submittedName>
        <fullName evidence="1">Uncharacterized protein</fullName>
    </submittedName>
</protein>
<name>A0ACC3AAH2_9EURO</name>
<gene>
    <name evidence="1" type="ORF">H2198_003943</name>
</gene>
<evidence type="ECO:0000313" key="2">
    <source>
        <dbReference type="Proteomes" id="UP001172386"/>
    </source>
</evidence>
<dbReference type="EMBL" id="JAPDRQ010000055">
    <property type="protein sequence ID" value="KAJ9658105.1"/>
    <property type="molecule type" value="Genomic_DNA"/>
</dbReference>
<dbReference type="Proteomes" id="UP001172386">
    <property type="component" value="Unassembled WGS sequence"/>
</dbReference>
<evidence type="ECO:0000313" key="1">
    <source>
        <dbReference type="EMBL" id="KAJ9658105.1"/>
    </source>
</evidence>
<comment type="caution">
    <text evidence="1">The sequence shown here is derived from an EMBL/GenBank/DDBJ whole genome shotgun (WGS) entry which is preliminary data.</text>
</comment>